<keyword evidence="1" id="KW-1133">Transmembrane helix</keyword>
<dbReference type="EMBL" id="PQWO01000005">
    <property type="protein sequence ID" value="PZD73506.1"/>
    <property type="molecule type" value="Genomic_DNA"/>
</dbReference>
<feature type="transmembrane region" description="Helical" evidence="1">
    <location>
        <begin position="133"/>
        <end position="152"/>
    </location>
</feature>
<feature type="transmembrane region" description="Helical" evidence="1">
    <location>
        <begin position="242"/>
        <end position="265"/>
    </location>
</feature>
<name>A0A2W1JJU8_9CYAN</name>
<comment type="caution">
    <text evidence="2">The sequence shown here is derived from an EMBL/GenBank/DDBJ whole genome shotgun (WGS) entry which is preliminary data.</text>
</comment>
<evidence type="ECO:0000313" key="3">
    <source>
        <dbReference type="Proteomes" id="UP000248857"/>
    </source>
</evidence>
<evidence type="ECO:0000313" key="2">
    <source>
        <dbReference type="EMBL" id="PZD73506.1"/>
    </source>
</evidence>
<dbReference type="AlphaFoldDB" id="A0A2W1JJU8"/>
<dbReference type="Proteomes" id="UP000248857">
    <property type="component" value="Unassembled WGS sequence"/>
</dbReference>
<keyword evidence="1" id="KW-0812">Transmembrane</keyword>
<accession>A0A2W1JJU8</accession>
<sequence length="336" mass="36592">MGFMQNFWGGLKQKWSRYKRWVYLFIMAAALAFLGKTLHSHWQGIASIQITPPAWASLVFATGITLLAFVWAGWIWGQILQDLGQPVNKAWAAQIYLTTNIAKYLPSNVVHLYGRTLAATDIGIPFGPASLSVVLDTLLMAASGVIVSLLSVPQQQQIFAVLGLIVILLVVHPRILQRLVKFVPQGSKKNQPADASDAIKLERYPLRPLLGQILFVLVRSLGFIVTLSVLTPIEPLLIPKYMSIYTLGWLLGFIIPGVPGGVGVLELVTSTLLSQPGVLTSDQTLSVGLALGAVGIHRLVNTIAEALGAGLATLDMRFPLQHRPRPSRKPTQTASR</sequence>
<feature type="transmembrane region" description="Helical" evidence="1">
    <location>
        <begin position="21"/>
        <end position="42"/>
    </location>
</feature>
<keyword evidence="3" id="KW-1185">Reference proteome</keyword>
<gene>
    <name evidence="2" type="ORF">C1752_01998</name>
</gene>
<protein>
    <submittedName>
        <fullName evidence="2">Uncharacterized protein</fullName>
    </submittedName>
</protein>
<feature type="transmembrane region" description="Helical" evidence="1">
    <location>
        <begin position="209"/>
        <end position="230"/>
    </location>
</feature>
<feature type="transmembrane region" description="Helical" evidence="1">
    <location>
        <begin position="158"/>
        <end position="176"/>
    </location>
</feature>
<proteinExistence type="predicted"/>
<keyword evidence="1" id="KW-0472">Membrane</keyword>
<evidence type="ECO:0000256" key="1">
    <source>
        <dbReference type="SAM" id="Phobius"/>
    </source>
</evidence>
<reference evidence="2 3" key="1">
    <citation type="journal article" date="2018" name="Sci. Rep.">
        <title>A novel species of the marine cyanobacterium Acaryochloris with a unique pigment content and lifestyle.</title>
        <authorList>
            <person name="Partensky F."/>
            <person name="Six C."/>
            <person name="Ratin M."/>
            <person name="Garczarek L."/>
            <person name="Vaulot D."/>
            <person name="Probert I."/>
            <person name="Calteau A."/>
            <person name="Gourvil P."/>
            <person name="Marie D."/>
            <person name="Grebert T."/>
            <person name="Bouchier C."/>
            <person name="Le Panse S."/>
            <person name="Gachenot M."/>
            <person name="Rodriguez F."/>
            <person name="Garrido J.L."/>
        </authorList>
    </citation>
    <scope>NUCLEOTIDE SEQUENCE [LARGE SCALE GENOMIC DNA]</scope>
    <source>
        <strain evidence="2 3">RCC1774</strain>
    </source>
</reference>
<organism evidence="2 3">
    <name type="scientific">Acaryochloris thomasi RCC1774</name>
    <dbReference type="NCBI Taxonomy" id="1764569"/>
    <lineage>
        <taxon>Bacteria</taxon>
        <taxon>Bacillati</taxon>
        <taxon>Cyanobacteriota</taxon>
        <taxon>Cyanophyceae</taxon>
        <taxon>Acaryochloridales</taxon>
        <taxon>Acaryochloridaceae</taxon>
        <taxon>Acaryochloris</taxon>
        <taxon>Acaryochloris thomasi</taxon>
    </lineage>
</organism>
<feature type="transmembrane region" description="Helical" evidence="1">
    <location>
        <begin position="54"/>
        <end position="76"/>
    </location>
</feature>